<feature type="domain" description="RDRP core" evidence="1">
    <location>
        <begin position="54"/>
        <end position="595"/>
    </location>
</feature>
<proteinExistence type="predicted"/>
<dbReference type="PATRIC" id="fig|1502.177.peg.1692"/>
<dbReference type="GO" id="GO:0003968">
    <property type="term" value="F:RNA-directed RNA polymerase activity"/>
    <property type="evidence" value="ECO:0007669"/>
    <property type="project" value="InterPro"/>
</dbReference>
<gene>
    <name evidence="2" type="ORF">JFP838_08260</name>
</gene>
<evidence type="ECO:0000313" key="2">
    <source>
        <dbReference type="EMBL" id="AMN35741.1"/>
    </source>
</evidence>
<name>A0A127EIF0_CLOPF</name>
<dbReference type="InterPro" id="IPR057596">
    <property type="entry name" value="RDRP_core"/>
</dbReference>
<evidence type="ECO:0000259" key="1">
    <source>
        <dbReference type="Pfam" id="PF05183"/>
    </source>
</evidence>
<dbReference type="RefSeq" id="WP_061428074.1">
    <property type="nucleotide sequence ID" value="NZ_CATNZO010000001.1"/>
</dbReference>
<dbReference type="EMBL" id="CP010994">
    <property type="protein sequence ID" value="AMN35741.1"/>
    <property type="molecule type" value="Genomic_DNA"/>
</dbReference>
<organism evidence="2 3">
    <name type="scientific">Clostridium perfringens</name>
    <dbReference type="NCBI Taxonomy" id="1502"/>
    <lineage>
        <taxon>Bacteria</taxon>
        <taxon>Bacillati</taxon>
        <taxon>Bacillota</taxon>
        <taxon>Clostridia</taxon>
        <taxon>Eubacteriales</taxon>
        <taxon>Clostridiaceae</taxon>
        <taxon>Clostridium</taxon>
    </lineage>
</organism>
<dbReference type="AlphaFoldDB" id="A0A127EIF0"/>
<dbReference type="Pfam" id="PF05183">
    <property type="entry name" value="RdRP"/>
    <property type="match status" value="1"/>
</dbReference>
<protein>
    <recommendedName>
        <fullName evidence="1">RDRP core domain-containing protein</fullName>
    </recommendedName>
</protein>
<dbReference type="Proteomes" id="UP000070260">
    <property type="component" value="Chromosome"/>
</dbReference>
<reference evidence="2 3" key="1">
    <citation type="journal article" date="2016" name="PLoS ONE">
        <title>Plasmid Characterization and Chromosome Analysis of Two netF+ Clostridium perfringens Isolates Associated with Foal and Canine Necrotizing Enteritis.</title>
        <authorList>
            <person name="Mehdizadeh Gohari I."/>
            <person name="Kropinski A.M."/>
            <person name="Weese S.J."/>
            <person name="Parreira V.R."/>
            <person name="Whitehead A.E."/>
            <person name="Boerlin P."/>
            <person name="Prescott J.F."/>
        </authorList>
    </citation>
    <scope>NUCLEOTIDE SEQUENCE [LARGE SCALE GENOMIC DNA]</scope>
    <source>
        <strain evidence="2 3">JP838</strain>
    </source>
</reference>
<sequence>MKRFVIKDLAKKENIVLDESILLRLYCTFKGIELKEEQELENIIKIMLPEDEAEALEILLNGLKVEDKLFLPLVTSPSLQKKDDSEENSKCEYLFILEEDKKFINLYEQLISLGKLDKLKGKNICINKEVSSRLALSTSSANKIDFKPNIVILKETDYTYASKYFLLENNELKREDKTVKHTFADGCGFMSDKCSKIIQQQLNLDYRVDFAQVRMYNGLAIKGLLVRADFQKFFKENYEKTDYFWKDENGDFITIDVFNNKVNISKADIVLNETMVKWVGLWKDEEFTDINLAIKKELAEEIYAPYRSDLESLYVMKVNKKQLKGYNLSNYQLLLNLALTPNDLEELARPTFELYDKMINKHDIDAIRLYLGDIQRNKEESKELAASTKAHRLLQIDEKFVSTKFVQRNINALIKKSCHELAGGKMYIENASYKMAMVDPICYLRWIMNRDIEKSRELKVGEFYVAGKESDKVVISRNPMAVFSEAHQIKLVKTNLLDKYFGNHTEELFFMNQADDTAMTSSGADFDGDIYNCIIDNEIIYNAVIPPKEGRHFLNIADGEKVEMEYTRENMYLCILRSSGNLIGKISNIATKISDFAQKLEYAKRDQNKNVHFFTWKELRECYIQHYSKLSSCKTDGELKVYKLIEVIQDANSSLTDVRDAYKKINECFKEELEGRLKSKSIRKVEELKDEHIRNSIINNFYKEQTLKEAYYTLYQTQRAIDAPKTLVFPNKNDLKSCKTFCKSNGQNKKPYFIYYSKWSKNFENKNRVAWDDCSHTQYTAMNKFAGKVQKELISKINEKTSDNSKRKLYSILESIAKENEKCNAKVKKLYSKYNDAITTVTLRYKAIEEKSKDKKLTEKERIERFKNLEKYNLKAIETILKIEKMFEAGAIAAAIINAKCNSKFIVDFCFNTLEEAILSNKENKLMGTNYVEDQDGNIEFLFKKYSKVDCMLVEIGDMTAKDYKDKLRKVNTNGLNIRIGDIKEELTQDKKIKIALEEYKDKEQFIVTNLEDKKLGFIFNNKKLNIDLIKNSLGKEFKIKHIENNNKSATLFLVS</sequence>
<accession>A0A127EIF0</accession>
<dbReference type="OrthoDB" id="1907802at2"/>
<evidence type="ECO:0000313" key="3">
    <source>
        <dbReference type="Proteomes" id="UP000070260"/>
    </source>
</evidence>